<keyword evidence="2" id="KW-1185">Reference proteome</keyword>
<dbReference type="EMBL" id="ABDG02000023">
    <property type="protein sequence ID" value="EHK46193.1"/>
    <property type="molecule type" value="Genomic_DNA"/>
</dbReference>
<sequence length="582" mass="65210">MASETFLVPVPLERLPLHLLEGICFWLSPSNGGSLPSFSLANRQCANAAIKFRLRNIHLQIGGEISDEDFTFMDKVPDMDTRLGFVRSLRIGGSQDFEDDAENFFVRPRPFRPSPKGGSSIPYTPPLPEEALQFKARYKENWARAARFISRLSCLSDLIYECSAQVPMCVLSALRDHCPDARLHVYRFSLDSLYQPRDKYHDISPEEYALATSPNIYGLYLKYCSYTDKGHIGYNEEAVIQMARGLAPRLSYVYMASRGQGGTIQLSQAYKLHRHSGKPEWKGFYINDGQASDMVHGRGSLHTLYFEVTSKLRIHQWCGYTDFSKLTKLHLGDTAIDAVQVLATIGEGGGLSSLSSLALNPDAKNGEQAIAADGFIRLLSQNCSRLEKLELRVFRSRGDEDEVDIYRSLGRLPRLKRISLILECSVISYPDVRPGEPFIDMGGWEIPVSIYRAALINNAVDSVLAQSIFETMATTRAHAGGCSLVTLKLKIDGACHFGLIMADSETRIPLEWVGQSWLVRRDSPDGDIVVQNINSLVDDMDVLKDDFPERDDLKAVWVDVWPGSPSDRRNQWHSFPLVGSTN</sequence>
<dbReference type="SUPFAM" id="SSF52047">
    <property type="entry name" value="RNI-like"/>
    <property type="match status" value="1"/>
</dbReference>
<gene>
    <name evidence="1" type="ORF">TRIATDRAFT_40937</name>
</gene>
<proteinExistence type="predicted"/>
<dbReference type="STRING" id="452589.G9NU07"/>
<protein>
    <submittedName>
        <fullName evidence="1">Uncharacterized protein</fullName>
    </submittedName>
</protein>
<dbReference type="OMA" id="SKWCNIA"/>
<evidence type="ECO:0000313" key="2">
    <source>
        <dbReference type="Proteomes" id="UP000005426"/>
    </source>
</evidence>
<name>G9NU07_HYPAI</name>
<dbReference type="eggNOG" id="ENOG502SJ7Y">
    <property type="taxonomic scope" value="Eukaryota"/>
</dbReference>
<evidence type="ECO:0000313" key="1">
    <source>
        <dbReference type="EMBL" id="EHK46193.1"/>
    </source>
</evidence>
<reference evidence="1 2" key="1">
    <citation type="journal article" date="2011" name="Genome Biol.">
        <title>Comparative genome sequence analysis underscores mycoparasitism as the ancestral life style of Trichoderma.</title>
        <authorList>
            <person name="Kubicek C.P."/>
            <person name="Herrera-Estrella A."/>
            <person name="Seidl-Seiboth V."/>
            <person name="Martinez D.A."/>
            <person name="Druzhinina I.S."/>
            <person name="Thon M."/>
            <person name="Zeilinger S."/>
            <person name="Casas-Flores S."/>
            <person name="Horwitz B.A."/>
            <person name="Mukherjee P.K."/>
            <person name="Mukherjee M."/>
            <person name="Kredics L."/>
            <person name="Alcaraz L.D."/>
            <person name="Aerts A."/>
            <person name="Antal Z."/>
            <person name="Atanasova L."/>
            <person name="Cervantes-Badillo M.G."/>
            <person name="Challacombe J."/>
            <person name="Chertkov O."/>
            <person name="McCluskey K."/>
            <person name="Coulpier F."/>
            <person name="Deshpande N."/>
            <person name="von Doehren H."/>
            <person name="Ebbole D.J."/>
            <person name="Esquivel-Naranjo E.U."/>
            <person name="Fekete E."/>
            <person name="Flipphi M."/>
            <person name="Glaser F."/>
            <person name="Gomez-Rodriguez E.Y."/>
            <person name="Gruber S."/>
            <person name="Han C."/>
            <person name="Henrissat B."/>
            <person name="Hermosa R."/>
            <person name="Hernandez-Onate M."/>
            <person name="Karaffa L."/>
            <person name="Kosti I."/>
            <person name="Le Crom S."/>
            <person name="Lindquist E."/>
            <person name="Lucas S."/>
            <person name="Luebeck M."/>
            <person name="Luebeck P.S."/>
            <person name="Margeot A."/>
            <person name="Metz B."/>
            <person name="Misra M."/>
            <person name="Nevalainen H."/>
            <person name="Omann M."/>
            <person name="Packer N."/>
            <person name="Perrone G."/>
            <person name="Uresti-Rivera E.E."/>
            <person name="Salamov A."/>
            <person name="Schmoll M."/>
            <person name="Seiboth B."/>
            <person name="Shapiro H."/>
            <person name="Sukno S."/>
            <person name="Tamayo-Ramos J.A."/>
            <person name="Tisch D."/>
            <person name="Wiest A."/>
            <person name="Wilkinson H.H."/>
            <person name="Zhang M."/>
            <person name="Coutinho P.M."/>
            <person name="Kenerley C.M."/>
            <person name="Monte E."/>
            <person name="Baker S.E."/>
            <person name="Grigoriev I.V."/>
        </authorList>
    </citation>
    <scope>NUCLEOTIDE SEQUENCE [LARGE SCALE GENOMIC DNA]</scope>
    <source>
        <strain evidence="2">ATCC 20476 / IMI 206040</strain>
    </source>
</reference>
<dbReference type="HOGENOM" id="CLU_024672_0_1_1"/>
<accession>G9NU07</accession>
<dbReference type="AlphaFoldDB" id="G9NU07"/>
<organism evidence="1 2">
    <name type="scientific">Hypocrea atroviridis (strain ATCC 20476 / IMI 206040)</name>
    <name type="common">Trichoderma atroviride</name>
    <dbReference type="NCBI Taxonomy" id="452589"/>
    <lineage>
        <taxon>Eukaryota</taxon>
        <taxon>Fungi</taxon>
        <taxon>Dikarya</taxon>
        <taxon>Ascomycota</taxon>
        <taxon>Pezizomycotina</taxon>
        <taxon>Sordariomycetes</taxon>
        <taxon>Hypocreomycetidae</taxon>
        <taxon>Hypocreales</taxon>
        <taxon>Hypocreaceae</taxon>
        <taxon>Trichoderma</taxon>
    </lineage>
</organism>
<dbReference type="Proteomes" id="UP000005426">
    <property type="component" value="Unassembled WGS sequence"/>
</dbReference>
<dbReference type="OrthoDB" id="3945550at2759"/>
<comment type="caution">
    <text evidence="1">The sequence shown here is derived from an EMBL/GenBank/DDBJ whole genome shotgun (WGS) entry which is preliminary data.</text>
</comment>